<dbReference type="Proteomes" id="UP000756387">
    <property type="component" value="Unassembled WGS sequence"/>
</dbReference>
<organism evidence="2 3">
    <name type="scientific">Nocardioides malaquae</name>
    <dbReference type="NCBI Taxonomy" id="2773426"/>
    <lineage>
        <taxon>Bacteria</taxon>
        <taxon>Bacillati</taxon>
        <taxon>Actinomycetota</taxon>
        <taxon>Actinomycetes</taxon>
        <taxon>Propionibacteriales</taxon>
        <taxon>Nocardioidaceae</taxon>
        <taxon>Nocardioides</taxon>
    </lineage>
</organism>
<accession>A0ABR9RWS2</accession>
<keyword evidence="1" id="KW-1133">Transmembrane helix</keyword>
<sequence length="836" mass="88032">MLTASLVRRLLWRLRLRWAAAPLFVVVAFAFGGNVFLDEQTLTAEQQAQLLPGRFDASASLLSLSVPVGKPYLTGIQELFDVEGLPVTMSLQVIDFPAYSLADDGLYFREIDWTADPFPGVYTVIEGRMPRNPGEVAVVGDHSNLDAAVGDKVPTLGQPDTIEVVGLVQSTLEDNSELLAAPGTLARLHPGRSGLDSNLTSSPTFFVDGRVDAELSTTIAQLLHRYDPQVFSLPAPAMADAIDAAVRTRADARADVEKPWTERSSLLFYLPVLTLVPLGVLLCLHGLRRQLGPALRVMAMQGVRRRTIFAVGFFTTTATALTGALVGSGVGALAGHLAAQVDDWSAPAATWRFPLAAVLATGSGLLAGVAACAALFAGAHRARPLRHLSAPGWLRHLRHGLATIAAAYAITLLPRLDTAGEALTLTVVVTLVATLLAPDALAWLIAHVRSSRLVMRLTTRSMRGSAARHATTAMALTLSVAVCAGVLAATATALEAERRQRGSTALPGQVALDNDGTPFLPVDHAVIRAAETVPSMAGQEPVQLYFLGRHVTVPDYDIIDLSGALTTGGSGLVIAFETVEDVERATGRDLTELERGTLKDAGVLVIDPSVSAASGRVDLIDEKTGQVAAAGVKALDAEFEPTPWLVAISSIMLVETATSVGHPVAAGARIYTDIPDRDAEAVLKALSDRGISPEQAETYRIPPDLVPPAALSGLSAALFLVVLLLAIAAVRGQVAMMRPWASRLTQLGVRGSWAKSAIRRQFVIVAGTALPLGLLAGLGPLLISRMLIPSIAIVVPWDAVGALMASLAVAMMAAAWISTRTLTAQESVGWLDLDGG</sequence>
<gene>
    <name evidence="2" type="ORF">IEQ44_15415</name>
</gene>
<evidence type="ECO:0008006" key="4">
    <source>
        <dbReference type="Google" id="ProtNLM"/>
    </source>
</evidence>
<dbReference type="RefSeq" id="WP_193639367.1">
    <property type="nucleotide sequence ID" value="NZ_JADCSA010000026.1"/>
</dbReference>
<name>A0ABR9RWS2_9ACTN</name>
<feature type="transmembrane region" description="Helical" evidence="1">
    <location>
        <begin position="308"/>
        <end position="333"/>
    </location>
</feature>
<feature type="transmembrane region" description="Helical" evidence="1">
    <location>
        <begin position="467"/>
        <end position="494"/>
    </location>
</feature>
<comment type="caution">
    <text evidence="2">The sequence shown here is derived from an EMBL/GenBank/DDBJ whole genome shotgun (WGS) entry which is preliminary data.</text>
</comment>
<keyword evidence="3" id="KW-1185">Reference proteome</keyword>
<feature type="transmembrane region" description="Helical" evidence="1">
    <location>
        <begin position="709"/>
        <end position="730"/>
    </location>
</feature>
<feature type="transmembrane region" description="Helical" evidence="1">
    <location>
        <begin position="353"/>
        <end position="376"/>
    </location>
</feature>
<feature type="transmembrane region" description="Helical" evidence="1">
    <location>
        <begin position="266"/>
        <end position="287"/>
    </location>
</feature>
<feature type="transmembrane region" description="Helical" evidence="1">
    <location>
        <begin position="397"/>
        <end position="416"/>
    </location>
</feature>
<proteinExistence type="predicted"/>
<feature type="transmembrane region" description="Helical" evidence="1">
    <location>
        <begin position="795"/>
        <end position="817"/>
    </location>
</feature>
<reference evidence="2 3" key="1">
    <citation type="submission" date="2020-10" db="EMBL/GenBank/DDBJ databases">
        <title>Nocardioides sp. isolated from sludge.</title>
        <authorList>
            <person name="Zhang X."/>
        </authorList>
    </citation>
    <scope>NUCLEOTIDE SEQUENCE [LARGE SCALE GENOMIC DNA]</scope>
    <source>
        <strain evidence="2 3">Y6</strain>
    </source>
</reference>
<keyword evidence="1" id="KW-0812">Transmembrane</keyword>
<feature type="transmembrane region" description="Helical" evidence="1">
    <location>
        <begin position="422"/>
        <end position="446"/>
    </location>
</feature>
<dbReference type="EMBL" id="JADCSA010000026">
    <property type="protein sequence ID" value="MBE7326035.1"/>
    <property type="molecule type" value="Genomic_DNA"/>
</dbReference>
<evidence type="ECO:0000313" key="2">
    <source>
        <dbReference type="EMBL" id="MBE7326035.1"/>
    </source>
</evidence>
<protein>
    <recommendedName>
        <fullName evidence="4">FtsX-like permease family protein</fullName>
    </recommendedName>
</protein>
<keyword evidence="1" id="KW-0472">Membrane</keyword>
<feature type="transmembrane region" description="Helical" evidence="1">
    <location>
        <begin position="762"/>
        <end position="783"/>
    </location>
</feature>
<evidence type="ECO:0000256" key="1">
    <source>
        <dbReference type="SAM" id="Phobius"/>
    </source>
</evidence>
<evidence type="ECO:0000313" key="3">
    <source>
        <dbReference type="Proteomes" id="UP000756387"/>
    </source>
</evidence>